<reference evidence="4 5" key="1">
    <citation type="journal article" date="2009" name="Nature">
        <title>The Sorghum bicolor genome and the diversification of grasses.</title>
        <authorList>
            <person name="Paterson A.H."/>
            <person name="Bowers J.E."/>
            <person name="Bruggmann R."/>
            <person name="Dubchak I."/>
            <person name="Grimwood J."/>
            <person name="Gundlach H."/>
            <person name="Haberer G."/>
            <person name="Hellsten U."/>
            <person name="Mitros T."/>
            <person name="Poliakov A."/>
            <person name="Schmutz J."/>
            <person name="Spannagl M."/>
            <person name="Tang H."/>
            <person name="Wang X."/>
            <person name="Wicker T."/>
            <person name="Bharti A.K."/>
            <person name="Chapman J."/>
            <person name="Feltus F.A."/>
            <person name="Gowik U."/>
            <person name="Grigoriev I.V."/>
            <person name="Lyons E."/>
            <person name="Maher C.A."/>
            <person name="Martis M."/>
            <person name="Narechania A."/>
            <person name="Otillar R.P."/>
            <person name="Penning B.W."/>
            <person name="Salamov A.A."/>
            <person name="Wang Y."/>
            <person name="Zhang L."/>
            <person name="Carpita N.C."/>
            <person name="Freeling M."/>
            <person name="Gingle A.R."/>
            <person name="Hash C.T."/>
            <person name="Keller B."/>
            <person name="Klein P."/>
            <person name="Kresovich S."/>
            <person name="McCann M.C."/>
            <person name="Ming R."/>
            <person name="Peterson D.G."/>
            <person name="Mehboob-ur-Rahman"/>
            <person name="Ware D."/>
            <person name="Westhoff P."/>
            <person name="Mayer K.F."/>
            <person name="Messing J."/>
            <person name="Rokhsar D.S."/>
        </authorList>
    </citation>
    <scope>NUCLEOTIDE SEQUENCE [LARGE SCALE GENOMIC DNA]</scope>
    <source>
        <strain evidence="5">cv. BTx623</strain>
    </source>
</reference>
<dbReference type="PANTHER" id="PTHR26379">
    <property type="entry name" value="BTB/POZ AND MATH DOMAIN-CONTAINING PROTEIN 1"/>
    <property type="match status" value="1"/>
</dbReference>
<dbReference type="InterPro" id="IPR002083">
    <property type="entry name" value="MATH/TRAF_dom"/>
</dbReference>
<feature type="domain" description="BTB" evidence="3">
    <location>
        <begin position="219"/>
        <end position="280"/>
    </location>
</feature>
<comment type="pathway">
    <text evidence="1">Protein modification; protein ubiquitination.</text>
</comment>
<dbReference type="EMBL" id="CM000767">
    <property type="protein sequence ID" value="OQU79172.1"/>
    <property type="molecule type" value="Genomic_DNA"/>
</dbReference>
<dbReference type="Gene3D" id="3.30.710.10">
    <property type="entry name" value="Potassium Channel Kv1.1, Chain A"/>
    <property type="match status" value="1"/>
</dbReference>
<reference evidence="5" key="2">
    <citation type="journal article" date="2018" name="Plant J.">
        <title>The Sorghum bicolor reference genome: improved assembly, gene annotations, a transcriptome atlas, and signatures of genome organization.</title>
        <authorList>
            <person name="McCormick R.F."/>
            <person name="Truong S.K."/>
            <person name="Sreedasyam A."/>
            <person name="Jenkins J."/>
            <person name="Shu S."/>
            <person name="Sims D."/>
            <person name="Kennedy M."/>
            <person name="Amirebrahimi M."/>
            <person name="Weers B.D."/>
            <person name="McKinley B."/>
            <person name="Mattison A."/>
            <person name="Morishige D.T."/>
            <person name="Grimwood J."/>
            <person name="Schmutz J."/>
            <person name="Mullet J.E."/>
        </authorList>
    </citation>
    <scope>NUCLEOTIDE SEQUENCE [LARGE SCALE GENOMIC DNA]</scope>
    <source>
        <strain evidence="5">cv. BTx623</strain>
    </source>
</reference>
<evidence type="ECO:0000313" key="5">
    <source>
        <dbReference type="Proteomes" id="UP000000768"/>
    </source>
</evidence>
<protein>
    <recommendedName>
        <fullName evidence="3">BTB domain-containing protein</fullName>
    </recommendedName>
</protein>
<dbReference type="PANTHER" id="PTHR26379:SF504">
    <property type="entry name" value="OS08G0523800 PROTEIN"/>
    <property type="match status" value="1"/>
</dbReference>
<gene>
    <name evidence="4" type="ORF">SORBI_3008G105000</name>
</gene>
<dbReference type="SUPFAM" id="SSF49599">
    <property type="entry name" value="TRAF domain-like"/>
    <property type="match status" value="1"/>
</dbReference>
<evidence type="ECO:0000256" key="2">
    <source>
        <dbReference type="SAM" id="MobiDB-lite"/>
    </source>
</evidence>
<dbReference type="InterPro" id="IPR045005">
    <property type="entry name" value="BPM1-6"/>
</dbReference>
<feature type="region of interest" description="Disordered" evidence="2">
    <location>
        <begin position="1"/>
        <end position="44"/>
    </location>
</feature>
<dbReference type="Pfam" id="PF00651">
    <property type="entry name" value="BTB"/>
    <property type="match status" value="1"/>
</dbReference>
<dbReference type="InterPro" id="IPR000210">
    <property type="entry name" value="BTB/POZ_dom"/>
</dbReference>
<keyword evidence="5" id="KW-1185">Reference proteome</keyword>
<feature type="compositionally biased region" description="Basic and acidic residues" evidence="2">
    <location>
        <begin position="1"/>
        <end position="25"/>
    </location>
</feature>
<dbReference type="PROSITE" id="PS50097">
    <property type="entry name" value="BTB"/>
    <property type="match status" value="1"/>
</dbReference>
<organism evidence="4 5">
    <name type="scientific">Sorghum bicolor</name>
    <name type="common">Sorghum</name>
    <name type="synonym">Sorghum vulgare</name>
    <dbReference type="NCBI Taxonomy" id="4558"/>
    <lineage>
        <taxon>Eukaryota</taxon>
        <taxon>Viridiplantae</taxon>
        <taxon>Streptophyta</taxon>
        <taxon>Embryophyta</taxon>
        <taxon>Tracheophyta</taxon>
        <taxon>Spermatophyta</taxon>
        <taxon>Magnoliopsida</taxon>
        <taxon>Liliopsida</taxon>
        <taxon>Poales</taxon>
        <taxon>Poaceae</taxon>
        <taxon>PACMAD clade</taxon>
        <taxon>Panicoideae</taxon>
        <taxon>Andropogonodae</taxon>
        <taxon>Andropogoneae</taxon>
        <taxon>Sorghinae</taxon>
        <taxon>Sorghum</taxon>
    </lineage>
</organism>
<dbReference type="AlphaFoldDB" id="A0A1Z5R5X7"/>
<sequence>MEEQHKKNKEEGEGRTMEEQHESCHRCHRRRGKRSVTADERSTAGGRELAARRFLQTIDSIVHECKVHYEQIEDSYTNRPICSNVFSASGRMWQVKFFCESDQANYRQLIVLLELVSACAEGVYAKFEAFLLHWDGQPRDMAACSGASYAPFDLPLFQDGSRESTMHKILQTDLKEKYVTDGHFTFTCVVVVVCDRSIPVLASEMGKHFGSLFDSSDGTNVSFIIGTETVHAHRAVLATYSLVFKAQLFGHMVESTMSSIPLRDIIPSTLRAMLRFVYTDAFLGVDLLGDSPSEMVQHLLAAAGRYALDWLKLMCAQKLWEGASINMVARILHCAKMYSCLELMNKCIDFFELEDNFKKAVLTKSFV</sequence>
<evidence type="ECO:0000313" key="4">
    <source>
        <dbReference type="EMBL" id="OQU79172.1"/>
    </source>
</evidence>
<evidence type="ECO:0000256" key="1">
    <source>
        <dbReference type="ARBA" id="ARBA00004906"/>
    </source>
</evidence>
<dbReference type="Proteomes" id="UP000000768">
    <property type="component" value="Chromosome 8"/>
</dbReference>
<dbReference type="SMART" id="SM00225">
    <property type="entry name" value="BTB"/>
    <property type="match status" value="1"/>
</dbReference>
<dbReference type="Gramene" id="OQU79172">
    <property type="protein sequence ID" value="OQU79172"/>
    <property type="gene ID" value="SORBI_3008G105000"/>
</dbReference>
<dbReference type="InterPro" id="IPR008974">
    <property type="entry name" value="TRAF-like"/>
</dbReference>
<evidence type="ECO:0000259" key="3">
    <source>
        <dbReference type="PROSITE" id="PS50097"/>
    </source>
</evidence>
<dbReference type="Gene3D" id="2.60.210.10">
    <property type="entry name" value="Apoptosis, Tumor Necrosis Factor Receptor Associated Protein 2, Chain A"/>
    <property type="match status" value="1"/>
</dbReference>
<dbReference type="CDD" id="cd00121">
    <property type="entry name" value="MATH"/>
    <property type="match status" value="1"/>
</dbReference>
<dbReference type="InParanoid" id="A0A1Z5R5X7"/>
<dbReference type="InterPro" id="IPR011333">
    <property type="entry name" value="SKP1/BTB/POZ_sf"/>
</dbReference>
<dbReference type="GO" id="GO:0016567">
    <property type="term" value="P:protein ubiquitination"/>
    <property type="evidence" value="ECO:0007669"/>
    <property type="project" value="InterPro"/>
</dbReference>
<name>A0A1Z5R5X7_SORBI</name>
<dbReference type="CDD" id="cd14733">
    <property type="entry name" value="BACK"/>
    <property type="match status" value="1"/>
</dbReference>
<accession>A0A1Z5R5X7</accession>
<proteinExistence type="predicted"/>
<dbReference type="SUPFAM" id="SSF54695">
    <property type="entry name" value="POZ domain"/>
    <property type="match status" value="1"/>
</dbReference>